<dbReference type="Proteomes" id="UP000187172">
    <property type="component" value="Unassembled WGS sequence"/>
</dbReference>
<evidence type="ECO:0000313" key="4">
    <source>
        <dbReference type="EMBL" id="OMF53082.1"/>
    </source>
</evidence>
<dbReference type="GO" id="GO:0003677">
    <property type="term" value="F:DNA binding"/>
    <property type="evidence" value="ECO:0007669"/>
    <property type="project" value="InterPro"/>
</dbReference>
<sequence>MRELYENYRPLLFSIAYQMMGSVSDAEDAVQDVFVKLADRDLAQLKEPKSYLCKMVSNRCLDMLKSTQRQREQYFGPWLPEPFETSAEDTAETVVRGELLSYAMLVLLERLSPLERAVFILREALGFEYPDIAELVEKTEVYCRKLFSRARAKMGFDPEMPIQPEAADEEWVHRFLSALEQGSMDSVLSLLSKDVVITSDGGGKASAAVHPIVSPIFVARFALGVYRKFSAADGDIQIEHVSLNGQPGIVFRSQEGVEGAMLLHVEGDRIRDLFVVRNPDKLQHL</sequence>
<dbReference type="InterPro" id="IPR014284">
    <property type="entry name" value="RNA_pol_sigma-70_dom"/>
</dbReference>
<dbReference type="SUPFAM" id="SSF88659">
    <property type="entry name" value="Sigma3 and sigma4 domains of RNA polymerase sigma factors"/>
    <property type="match status" value="1"/>
</dbReference>
<feature type="domain" description="RNA polymerase sigma-70 region 2" evidence="2">
    <location>
        <begin position="4"/>
        <end position="69"/>
    </location>
</feature>
<dbReference type="InterPro" id="IPR013325">
    <property type="entry name" value="RNA_pol_sigma_r2"/>
</dbReference>
<dbReference type="InterPro" id="IPR036388">
    <property type="entry name" value="WH-like_DNA-bd_sf"/>
</dbReference>
<dbReference type="SUPFAM" id="SSF88946">
    <property type="entry name" value="Sigma2 domain of RNA polymerase sigma factors"/>
    <property type="match status" value="1"/>
</dbReference>
<dbReference type="PANTHER" id="PTHR30173">
    <property type="entry name" value="SIGMA 19 FACTOR"/>
    <property type="match status" value="1"/>
</dbReference>
<dbReference type="GO" id="GO:0006352">
    <property type="term" value="P:DNA-templated transcription initiation"/>
    <property type="evidence" value="ECO:0007669"/>
    <property type="project" value="InterPro"/>
</dbReference>
<comment type="caution">
    <text evidence="4">The sequence shown here is derived from an EMBL/GenBank/DDBJ whole genome shotgun (WGS) entry which is preliminary data.</text>
</comment>
<gene>
    <name evidence="4" type="ORF">BK138_19415</name>
</gene>
<reference evidence="4 5" key="1">
    <citation type="submission" date="2016-11" db="EMBL/GenBank/DDBJ databases">
        <title>Paenibacillus species isolates.</title>
        <authorList>
            <person name="Beno S.M."/>
        </authorList>
    </citation>
    <scope>NUCLEOTIDE SEQUENCE [LARGE SCALE GENOMIC DNA]</scope>
    <source>
        <strain evidence="4 5">FSL R5-0378</strain>
    </source>
</reference>
<comment type="subunit">
    <text evidence="1">Interacts transiently with the RNA polymerase catalytic core formed by RpoA, RpoB, RpoC and RpoZ (2 alpha, 1 beta, 1 beta' and 1 omega subunit) to form the RNA polymerase holoenzyme that can initiate transcription.</text>
</comment>
<dbReference type="InterPro" id="IPR032710">
    <property type="entry name" value="NTF2-like_dom_sf"/>
</dbReference>
<evidence type="ECO:0000259" key="2">
    <source>
        <dbReference type="Pfam" id="PF04542"/>
    </source>
</evidence>
<dbReference type="InterPro" id="IPR007627">
    <property type="entry name" value="RNA_pol_sigma70_r2"/>
</dbReference>
<dbReference type="STRING" id="297318.BK138_19415"/>
<dbReference type="SUPFAM" id="SSF54427">
    <property type="entry name" value="NTF2-like"/>
    <property type="match status" value="1"/>
</dbReference>
<dbReference type="PANTHER" id="PTHR30173:SF36">
    <property type="entry name" value="ECF RNA POLYMERASE SIGMA FACTOR SIGJ"/>
    <property type="match status" value="1"/>
</dbReference>
<organism evidence="4 5">
    <name type="scientific">Paenibacillus rhizosphaerae</name>
    <dbReference type="NCBI Taxonomy" id="297318"/>
    <lineage>
        <taxon>Bacteria</taxon>
        <taxon>Bacillati</taxon>
        <taxon>Bacillota</taxon>
        <taxon>Bacilli</taxon>
        <taxon>Bacillales</taxon>
        <taxon>Paenibacillaceae</taxon>
        <taxon>Paenibacillus</taxon>
    </lineage>
</organism>
<feature type="domain" description="RNA polymerase sigma factor 70 region 4 type 2" evidence="3">
    <location>
        <begin position="104"/>
        <end position="154"/>
    </location>
</feature>
<keyword evidence="5" id="KW-1185">Reference proteome</keyword>
<proteinExistence type="predicted"/>
<dbReference type="AlphaFoldDB" id="A0A1R1EMW8"/>
<evidence type="ECO:0000313" key="5">
    <source>
        <dbReference type="Proteomes" id="UP000187172"/>
    </source>
</evidence>
<dbReference type="Pfam" id="PF04542">
    <property type="entry name" value="Sigma70_r2"/>
    <property type="match status" value="1"/>
</dbReference>
<name>A0A1R1EMW8_9BACL</name>
<evidence type="ECO:0000259" key="3">
    <source>
        <dbReference type="Pfam" id="PF08281"/>
    </source>
</evidence>
<dbReference type="NCBIfam" id="NF007214">
    <property type="entry name" value="PRK09636.1"/>
    <property type="match status" value="1"/>
</dbReference>
<evidence type="ECO:0000256" key="1">
    <source>
        <dbReference type="ARBA" id="ARBA00011344"/>
    </source>
</evidence>
<dbReference type="NCBIfam" id="TIGR02937">
    <property type="entry name" value="sigma70-ECF"/>
    <property type="match status" value="1"/>
</dbReference>
<protein>
    <submittedName>
        <fullName evidence="4">RNA polymerase subunit sigma-24</fullName>
    </submittedName>
</protein>
<dbReference type="InterPro" id="IPR013324">
    <property type="entry name" value="RNA_pol_sigma_r3/r4-like"/>
</dbReference>
<dbReference type="InterPro" id="IPR052704">
    <property type="entry name" value="ECF_Sigma-70_Domain"/>
</dbReference>
<dbReference type="Gene3D" id="1.10.10.10">
    <property type="entry name" value="Winged helix-like DNA-binding domain superfamily/Winged helix DNA-binding domain"/>
    <property type="match status" value="1"/>
</dbReference>
<dbReference type="EMBL" id="MRTP01000005">
    <property type="protein sequence ID" value="OMF53082.1"/>
    <property type="molecule type" value="Genomic_DNA"/>
</dbReference>
<accession>A0A1R1EMW8</accession>
<dbReference type="Pfam" id="PF08281">
    <property type="entry name" value="Sigma70_r4_2"/>
    <property type="match status" value="1"/>
</dbReference>
<dbReference type="Gene3D" id="1.10.1740.10">
    <property type="match status" value="1"/>
</dbReference>
<dbReference type="GO" id="GO:0016987">
    <property type="term" value="F:sigma factor activity"/>
    <property type="evidence" value="ECO:0007669"/>
    <property type="project" value="InterPro"/>
</dbReference>
<dbReference type="RefSeq" id="WP_076172106.1">
    <property type="nucleotide sequence ID" value="NZ_MRTP01000005.1"/>
</dbReference>
<dbReference type="InterPro" id="IPR013249">
    <property type="entry name" value="RNA_pol_sigma70_r4_t2"/>
</dbReference>